<feature type="compositionally biased region" description="Basic and acidic residues" evidence="1">
    <location>
        <begin position="23"/>
        <end position="42"/>
    </location>
</feature>
<dbReference type="PANTHER" id="PTHR47326">
    <property type="entry name" value="TRANSPOSABLE ELEMENT TC3 TRANSPOSASE-LIKE PROTEIN"/>
    <property type="match status" value="1"/>
</dbReference>
<dbReference type="OrthoDB" id="6435312at2759"/>
<dbReference type="Proteomes" id="UP000887013">
    <property type="component" value="Unassembled WGS sequence"/>
</dbReference>
<feature type="region of interest" description="Disordered" evidence="1">
    <location>
        <begin position="1"/>
        <end position="42"/>
    </location>
</feature>
<dbReference type="PANTHER" id="PTHR47326:SF1">
    <property type="entry name" value="HTH PSQ-TYPE DOMAIN-CONTAINING PROTEIN"/>
    <property type="match status" value="1"/>
</dbReference>
<organism evidence="2 3">
    <name type="scientific">Nephila pilipes</name>
    <name type="common">Giant wood spider</name>
    <name type="synonym">Nephila maculata</name>
    <dbReference type="NCBI Taxonomy" id="299642"/>
    <lineage>
        <taxon>Eukaryota</taxon>
        <taxon>Metazoa</taxon>
        <taxon>Ecdysozoa</taxon>
        <taxon>Arthropoda</taxon>
        <taxon>Chelicerata</taxon>
        <taxon>Arachnida</taxon>
        <taxon>Araneae</taxon>
        <taxon>Araneomorphae</taxon>
        <taxon>Entelegynae</taxon>
        <taxon>Araneoidea</taxon>
        <taxon>Nephilidae</taxon>
        <taxon>Nephila</taxon>
    </lineage>
</organism>
<dbReference type="AlphaFoldDB" id="A0A8X6TDC4"/>
<gene>
    <name evidence="2" type="primary">AVEN_49300_1</name>
    <name evidence="2" type="ORF">NPIL_627541</name>
</gene>
<name>A0A8X6TDC4_NEPPI</name>
<protein>
    <submittedName>
        <fullName evidence="2">DUF4817 domain-containing protein</fullName>
    </submittedName>
</protein>
<reference evidence="2" key="1">
    <citation type="submission" date="2020-08" db="EMBL/GenBank/DDBJ databases">
        <title>Multicomponent nature underlies the extraordinary mechanical properties of spider dragline silk.</title>
        <authorList>
            <person name="Kono N."/>
            <person name="Nakamura H."/>
            <person name="Mori M."/>
            <person name="Yoshida Y."/>
            <person name="Ohtoshi R."/>
            <person name="Malay A.D."/>
            <person name="Moran D.A.P."/>
            <person name="Tomita M."/>
            <person name="Numata K."/>
            <person name="Arakawa K."/>
        </authorList>
    </citation>
    <scope>NUCLEOTIDE SEQUENCE</scope>
</reference>
<sequence>MLQETGCLSKEKSSGRPLTSAENVERIRRTYERSPRKSKYEVSRALQMPQTMVWCVIRIRLQMKPYVIQIVLQLKQEECGKRMNYDMFILESMENGTIADRLIFSNKSTFHKSGTPVKYRERRSLPL</sequence>
<accession>A0A8X6TDC4</accession>
<dbReference type="EMBL" id="BMAW01005704">
    <property type="protein sequence ID" value="GFS95603.1"/>
    <property type="molecule type" value="Genomic_DNA"/>
</dbReference>
<evidence type="ECO:0000313" key="3">
    <source>
        <dbReference type="Proteomes" id="UP000887013"/>
    </source>
</evidence>
<keyword evidence="3" id="KW-1185">Reference proteome</keyword>
<proteinExistence type="predicted"/>
<evidence type="ECO:0000313" key="2">
    <source>
        <dbReference type="EMBL" id="GFS95603.1"/>
    </source>
</evidence>
<evidence type="ECO:0000256" key="1">
    <source>
        <dbReference type="SAM" id="MobiDB-lite"/>
    </source>
</evidence>
<comment type="caution">
    <text evidence="2">The sequence shown here is derived from an EMBL/GenBank/DDBJ whole genome shotgun (WGS) entry which is preliminary data.</text>
</comment>